<dbReference type="Pfam" id="PF13304">
    <property type="entry name" value="AAA_21"/>
    <property type="match status" value="1"/>
</dbReference>
<comment type="caution">
    <text evidence="2">The sequence shown here is derived from an EMBL/GenBank/DDBJ whole genome shotgun (WGS) entry which is preliminary data.</text>
</comment>
<dbReference type="Proteomes" id="UP000823862">
    <property type="component" value="Unassembled WGS sequence"/>
</dbReference>
<reference evidence="2" key="1">
    <citation type="journal article" date="2021" name="PeerJ">
        <title>Extensive microbial diversity within the chicken gut microbiome revealed by metagenomics and culture.</title>
        <authorList>
            <person name="Gilroy R."/>
            <person name="Ravi A."/>
            <person name="Getino M."/>
            <person name="Pursley I."/>
            <person name="Horton D.L."/>
            <person name="Alikhan N.F."/>
            <person name="Baker D."/>
            <person name="Gharbi K."/>
            <person name="Hall N."/>
            <person name="Watson M."/>
            <person name="Adriaenssens E.M."/>
            <person name="Foster-Nyarko E."/>
            <person name="Jarju S."/>
            <person name="Secka A."/>
            <person name="Antonio M."/>
            <person name="Oren A."/>
            <person name="Chaudhuri R.R."/>
            <person name="La Ragione R."/>
            <person name="Hildebrand F."/>
            <person name="Pallen M.J."/>
        </authorList>
    </citation>
    <scope>NUCLEOTIDE SEQUENCE</scope>
    <source>
        <strain evidence="2">ChiHjej12B11-9795</strain>
    </source>
</reference>
<dbReference type="Gene3D" id="3.40.50.300">
    <property type="entry name" value="P-loop containing nucleotide triphosphate hydrolases"/>
    <property type="match status" value="1"/>
</dbReference>
<dbReference type="SUPFAM" id="SSF52540">
    <property type="entry name" value="P-loop containing nucleoside triphosphate hydrolases"/>
    <property type="match status" value="1"/>
</dbReference>
<accession>A0A9D2HZ89</accession>
<dbReference type="PANTHER" id="PTHR40396">
    <property type="entry name" value="ATPASE-LIKE PROTEIN"/>
    <property type="match status" value="1"/>
</dbReference>
<dbReference type="GO" id="GO:0016887">
    <property type="term" value="F:ATP hydrolysis activity"/>
    <property type="evidence" value="ECO:0007669"/>
    <property type="project" value="InterPro"/>
</dbReference>
<proteinExistence type="predicted"/>
<reference evidence="2" key="2">
    <citation type="submission" date="2021-04" db="EMBL/GenBank/DDBJ databases">
        <authorList>
            <person name="Gilroy R."/>
        </authorList>
    </citation>
    <scope>NUCLEOTIDE SEQUENCE</scope>
    <source>
        <strain evidence="2">ChiHjej12B11-9795</strain>
    </source>
</reference>
<dbReference type="AlphaFoldDB" id="A0A9D2HZ89"/>
<dbReference type="InterPro" id="IPR003959">
    <property type="entry name" value="ATPase_AAA_core"/>
</dbReference>
<evidence type="ECO:0000259" key="1">
    <source>
        <dbReference type="Pfam" id="PF13304"/>
    </source>
</evidence>
<dbReference type="GO" id="GO:0005524">
    <property type="term" value="F:ATP binding"/>
    <property type="evidence" value="ECO:0007669"/>
    <property type="project" value="UniProtKB-KW"/>
</dbReference>
<feature type="domain" description="ATPase AAA-type core" evidence="1">
    <location>
        <begin position="213"/>
        <end position="286"/>
    </location>
</feature>
<gene>
    <name evidence="2" type="ORF">H9950_11725</name>
</gene>
<protein>
    <submittedName>
        <fullName evidence="2">ATP-binding protein</fullName>
    </submittedName>
</protein>
<dbReference type="EMBL" id="DWZI01000059">
    <property type="protein sequence ID" value="HJA86833.1"/>
    <property type="molecule type" value="Genomic_DNA"/>
</dbReference>
<keyword evidence="2" id="KW-0547">Nucleotide-binding</keyword>
<name>A0A9D2HZ89_9BACE</name>
<sequence>MKNFVVDNFGPIQHVDIEWGDLTFLVGAQASGKSLLLELLKLAIDRDYILDSLQRYSYVLGKSADNVLNIYFGEGLSGLWKEDTHVLVDESREFLKKHLSAPNNASATERLFYIPAQRILSIADGRPKNFMEFDAPTPYVLRNFSETLRLFMQGGLGGNTVIFPIKNRLKGALRSSFDETVFHGGMVFMDEVSGQKKMKMKIDDMSIPFMTWSAGQKEFMPLLMGFYCLSGPPISVLKKENYRYVVIEEPEMGLHPLAIQSVLLQMLELLRSGYQVIVSTHSRLFLEFAWTFNQLKDSGKEGKELALASMFNVTQKDNAWDIFNRIFEKKVATYFFSRKTGKVTSVDISSLDVCDPDVDMAEWGGLSAFSGKASDVVSRFYHAEE</sequence>
<keyword evidence="2" id="KW-0067">ATP-binding</keyword>
<dbReference type="InterPro" id="IPR027417">
    <property type="entry name" value="P-loop_NTPase"/>
</dbReference>
<evidence type="ECO:0000313" key="2">
    <source>
        <dbReference type="EMBL" id="HJA86833.1"/>
    </source>
</evidence>
<dbReference type="PANTHER" id="PTHR40396:SF1">
    <property type="entry name" value="ATPASE AAA-TYPE CORE DOMAIN-CONTAINING PROTEIN"/>
    <property type="match status" value="1"/>
</dbReference>
<organism evidence="2 3">
    <name type="scientific">Candidatus Bacteroides avicola</name>
    <dbReference type="NCBI Taxonomy" id="2838468"/>
    <lineage>
        <taxon>Bacteria</taxon>
        <taxon>Pseudomonadati</taxon>
        <taxon>Bacteroidota</taxon>
        <taxon>Bacteroidia</taxon>
        <taxon>Bacteroidales</taxon>
        <taxon>Bacteroidaceae</taxon>
        <taxon>Bacteroides</taxon>
    </lineage>
</organism>
<evidence type="ECO:0000313" key="3">
    <source>
        <dbReference type="Proteomes" id="UP000823862"/>
    </source>
</evidence>